<organism evidence="1 2">
    <name type="scientific">Chelatococcus asaccharovorans</name>
    <dbReference type="NCBI Taxonomy" id="28210"/>
    <lineage>
        <taxon>Bacteria</taxon>
        <taxon>Pseudomonadati</taxon>
        <taxon>Pseudomonadota</taxon>
        <taxon>Alphaproteobacteria</taxon>
        <taxon>Hyphomicrobiales</taxon>
        <taxon>Chelatococcaceae</taxon>
        <taxon>Chelatococcus</taxon>
    </lineage>
</organism>
<dbReference type="RefSeq" id="WP_110377052.1">
    <property type="nucleotide sequence ID" value="NZ_JAHBRY010000001.1"/>
</dbReference>
<name>A0A2V3U999_9HYPH</name>
<reference evidence="1 2" key="1">
    <citation type="submission" date="2018-05" db="EMBL/GenBank/DDBJ databases">
        <title>Genomic Encyclopedia of Type Strains, Phase IV (KMG-IV): sequencing the most valuable type-strain genomes for metagenomic binning, comparative biology and taxonomic classification.</title>
        <authorList>
            <person name="Goeker M."/>
        </authorList>
    </citation>
    <scope>NUCLEOTIDE SEQUENCE [LARGE SCALE GENOMIC DNA]</scope>
    <source>
        <strain evidence="1 2">DSM 6462</strain>
    </source>
</reference>
<dbReference type="EMBL" id="QJJK01000011">
    <property type="protein sequence ID" value="PXW54585.1"/>
    <property type="molecule type" value="Genomic_DNA"/>
</dbReference>
<evidence type="ECO:0000313" key="2">
    <source>
        <dbReference type="Proteomes" id="UP000248021"/>
    </source>
</evidence>
<proteinExistence type="predicted"/>
<gene>
    <name evidence="1" type="ORF">C7450_111116</name>
</gene>
<accession>A0A2V3U999</accession>
<keyword evidence="2" id="KW-1185">Reference proteome</keyword>
<protein>
    <submittedName>
        <fullName evidence="1">Uncharacterized protein</fullName>
    </submittedName>
</protein>
<sequence length="109" mass="12066">MILTITHNLARLLSLAFEPPVTPSSGVSDRWAGRRLTIIALDGAKLTVRDERDAVVTLPLSYGLEQALANAMRDTGRTDPAGFVLLREPFDVDGLPFWQWAVLPHPFEL</sequence>
<comment type="caution">
    <text evidence="1">The sequence shown here is derived from an EMBL/GenBank/DDBJ whole genome shotgun (WGS) entry which is preliminary data.</text>
</comment>
<dbReference type="AlphaFoldDB" id="A0A2V3U999"/>
<evidence type="ECO:0000313" key="1">
    <source>
        <dbReference type="EMBL" id="PXW54585.1"/>
    </source>
</evidence>
<dbReference type="Proteomes" id="UP000248021">
    <property type="component" value="Unassembled WGS sequence"/>
</dbReference>